<proteinExistence type="predicted"/>
<gene>
    <name evidence="1" type="ORF">CUJ86_09760</name>
</gene>
<sequence length="114" mass="12103">MNEEIGTLRLGARENLHLVIGGEHYRIAAEDLRTLLFHGHPAPVTMTVAEERAGGAVVTETAIVGYASMNLTGRAVKVFTVAGHFIAPLVSVQRVARGEAVSAPLFPLVAEGYP</sequence>
<comment type="caution">
    <text evidence="1">The sequence shown here is derived from an EMBL/GenBank/DDBJ whole genome shotgun (WGS) entry which is preliminary data.</text>
</comment>
<name>A0A483CSU3_9EURY</name>
<protein>
    <submittedName>
        <fullName evidence="1">Uncharacterized protein</fullName>
    </submittedName>
</protein>
<dbReference type="Proteomes" id="UP000292580">
    <property type="component" value="Unassembled WGS sequence"/>
</dbReference>
<dbReference type="AlphaFoldDB" id="A0A483CSU3"/>
<keyword evidence="2" id="KW-1185">Reference proteome</keyword>
<reference evidence="1 2" key="1">
    <citation type="submission" date="2017-11" db="EMBL/GenBank/DDBJ databases">
        <title>Isolation and Characterization of Methanofollis Species from Methane Seep Offshore SW Taiwan.</title>
        <authorList>
            <person name="Teng N.-H."/>
            <person name="Lai M.-C."/>
            <person name="Chen S.-C."/>
        </authorList>
    </citation>
    <scope>NUCLEOTIDE SEQUENCE [LARGE SCALE GENOMIC DNA]</scope>
    <source>
        <strain evidence="1 2">FWC-SCC2</strain>
    </source>
</reference>
<evidence type="ECO:0000313" key="2">
    <source>
        <dbReference type="Proteomes" id="UP000292580"/>
    </source>
</evidence>
<evidence type="ECO:0000313" key="1">
    <source>
        <dbReference type="EMBL" id="TAJ43623.1"/>
    </source>
</evidence>
<dbReference type="EMBL" id="PGCL01000004">
    <property type="protein sequence ID" value="TAJ43623.1"/>
    <property type="molecule type" value="Genomic_DNA"/>
</dbReference>
<dbReference type="OrthoDB" id="106202at2157"/>
<dbReference type="RefSeq" id="WP_130647394.1">
    <property type="nucleotide sequence ID" value="NZ_PGCL01000004.1"/>
</dbReference>
<organism evidence="1 2">
    <name type="scientific">Methanofollis fontis</name>
    <dbReference type="NCBI Taxonomy" id="2052832"/>
    <lineage>
        <taxon>Archaea</taxon>
        <taxon>Methanobacteriati</taxon>
        <taxon>Methanobacteriota</taxon>
        <taxon>Stenosarchaea group</taxon>
        <taxon>Methanomicrobia</taxon>
        <taxon>Methanomicrobiales</taxon>
        <taxon>Methanomicrobiaceae</taxon>
        <taxon>Methanofollis</taxon>
    </lineage>
</organism>
<accession>A0A483CSU3</accession>